<feature type="domain" description="Tyrosine-protein kinase G-rich" evidence="11">
    <location>
        <begin position="434"/>
        <end position="506"/>
    </location>
</feature>
<dbReference type="RefSeq" id="WP_069830209.1">
    <property type="nucleotide sequence ID" value="NZ_MDJD01000043.1"/>
</dbReference>
<evidence type="ECO:0000259" key="11">
    <source>
        <dbReference type="Pfam" id="PF13807"/>
    </source>
</evidence>
<dbReference type="InterPro" id="IPR005702">
    <property type="entry name" value="Wzc-like_C"/>
</dbReference>
<feature type="transmembrane region" description="Helical" evidence="9">
    <location>
        <begin position="491"/>
        <end position="513"/>
    </location>
</feature>
<dbReference type="GO" id="GO:0004715">
    <property type="term" value="F:non-membrane spanning protein tyrosine kinase activity"/>
    <property type="evidence" value="ECO:0007669"/>
    <property type="project" value="UniProtKB-EC"/>
</dbReference>
<keyword evidence="7" id="KW-0829">Tyrosine-protein kinase</keyword>
<reference evidence="12 13" key="1">
    <citation type="submission" date="2016-05" db="EMBL/GenBank/DDBJ databases">
        <title>Draft Genome Sequence of Algibacter sp. Strain SK-16 Isolated from the Surface Water of Aburatsubo Inlet.</title>
        <authorList>
            <person name="Wong S.-K."/>
            <person name="Yoshizawa S."/>
            <person name="Nakajima Y."/>
            <person name="Ogura Y."/>
            <person name="Tetsuya H."/>
            <person name="Hamasaki K."/>
        </authorList>
    </citation>
    <scope>NUCLEOTIDE SEQUENCE [LARGE SCALE GENOMIC DNA]</scope>
    <source>
        <strain evidence="12 13">SK-16</strain>
    </source>
</reference>
<organism evidence="12 13">
    <name type="scientific">Flavivirga aquatica</name>
    <dbReference type="NCBI Taxonomy" id="1849968"/>
    <lineage>
        <taxon>Bacteria</taxon>
        <taxon>Pseudomonadati</taxon>
        <taxon>Bacteroidota</taxon>
        <taxon>Flavobacteriia</taxon>
        <taxon>Flavobacteriales</taxon>
        <taxon>Flavobacteriaceae</taxon>
        <taxon>Flavivirga</taxon>
    </lineage>
</organism>
<evidence type="ECO:0000256" key="3">
    <source>
        <dbReference type="ARBA" id="ARBA00022679"/>
    </source>
</evidence>
<feature type="transmembrane region" description="Helical" evidence="9">
    <location>
        <begin position="28"/>
        <end position="46"/>
    </location>
</feature>
<evidence type="ECO:0000256" key="7">
    <source>
        <dbReference type="ARBA" id="ARBA00023137"/>
    </source>
</evidence>
<keyword evidence="6" id="KW-0067">ATP-binding</keyword>
<proteinExistence type="inferred from homology"/>
<dbReference type="CDD" id="cd05387">
    <property type="entry name" value="BY-kinase"/>
    <property type="match status" value="1"/>
</dbReference>
<evidence type="ECO:0000256" key="5">
    <source>
        <dbReference type="ARBA" id="ARBA00022777"/>
    </source>
</evidence>
<dbReference type="Proteomes" id="UP000095713">
    <property type="component" value="Unassembled WGS sequence"/>
</dbReference>
<dbReference type="SUPFAM" id="SSF52540">
    <property type="entry name" value="P-loop containing nucleoside triphosphate hydrolases"/>
    <property type="match status" value="1"/>
</dbReference>
<dbReference type="PANTHER" id="PTHR32309:SF13">
    <property type="entry name" value="FERRIC ENTEROBACTIN TRANSPORT PROTEIN FEPE"/>
    <property type="match status" value="1"/>
</dbReference>
<evidence type="ECO:0000256" key="6">
    <source>
        <dbReference type="ARBA" id="ARBA00022840"/>
    </source>
</evidence>
<dbReference type="GO" id="GO:0005524">
    <property type="term" value="F:ATP binding"/>
    <property type="evidence" value="ECO:0007669"/>
    <property type="project" value="UniProtKB-KW"/>
</dbReference>
<comment type="caution">
    <text evidence="12">The sequence shown here is derived from an EMBL/GenBank/DDBJ whole genome shotgun (WGS) entry which is preliminary data.</text>
</comment>
<dbReference type="AlphaFoldDB" id="A0A1E5T8Q3"/>
<dbReference type="InterPro" id="IPR027417">
    <property type="entry name" value="P-loop_NTPase"/>
</dbReference>
<dbReference type="Pfam" id="PF13614">
    <property type="entry name" value="AAA_31"/>
    <property type="match status" value="1"/>
</dbReference>
<dbReference type="GO" id="GO:0005886">
    <property type="term" value="C:plasma membrane"/>
    <property type="evidence" value="ECO:0007669"/>
    <property type="project" value="TreeGrafter"/>
</dbReference>
<evidence type="ECO:0000256" key="9">
    <source>
        <dbReference type="SAM" id="Phobius"/>
    </source>
</evidence>
<comment type="catalytic activity">
    <reaction evidence="8">
        <text>L-tyrosyl-[protein] + ATP = O-phospho-L-tyrosyl-[protein] + ADP + H(+)</text>
        <dbReference type="Rhea" id="RHEA:10596"/>
        <dbReference type="Rhea" id="RHEA-COMP:10136"/>
        <dbReference type="Rhea" id="RHEA-COMP:20101"/>
        <dbReference type="ChEBI" id="CHEBI:15378"/>
        <dbReference type="ChEBI" id="CHEBI:30616"/>
        <dbReference type="ChEBI" id="CHEBI:46858"/>
        <dbReference type="ChEBI" id="CHEBI:61978"/>
        <dbReference type="ChEBI" id="CHEBI:456216"/>
        <dbReference type="EC" id="2.7.10.2"/>
    </reaction>
</comment>
<comment type="similarity">
    <text evidence="1">Belongs to the CpsD/CapB family.</text>
</comment>
<evidence type="ECO:0000313" key="13">
    <source>
        <dbReference type="Proteomes" id="UP000095713"/>
    </source>
</evidence>
<keyword evidence="13" id="KW-1185">Reference proteome</keyword>
<dbReference type="InterPro" id="IPR025669">
    <property type="entry name" value="AAA_dom"/>
</dbReference>
<dbReference type="NCBIfam" id="TIGR01007">
    <property type="entry name" value="eps_fam"/>
    <property type="match status" value="1"/>
</dbReference>
<keyword evidence="4" id="KW-0547">Nucleotide-binding</keyword>
<dbReference type="EMBL" id="MDJD01000043">
    <property type="protein sequence ID" value="OEK07751.1"/>
    <property type="molecule type" value="Genomic_DNA"/>
</dbReference>
<dbReference type="Gene3D" id="3.40.50.300">
    <property type="entry name" value="P-loop containing nucleotide triphosphate hydrolases"/>
    <property type="match status" value="1"/>
</dbReference>
<dbReference type="Pfam" id="PF13807">
    <property type="entry name" value="GNVR"/>
    <property type="match status" value="1"/>
</dbReference>
<evidence type="ECO:0000259" key="10">
    <source>
        <dbReference type="Pfam" id="PF13614"/>
    </source>
</evidence>
<evidence type="ECO:0000313" key="12">
    <source>
        <dbReference type="EMBL" id="OEK07751.1"/>
    </source>
</evidence>
<evidence type="ECO:0000256" key="2">
    <source>
        <dbReference type="ARBA" id="ARBA00011903"/>
    </source>
</evidence>
<dbReference type="OrthoDB" id="9794577at2"/>
<evidence type="ECO:0000256" key="1">
    <source>
        <dbReference type="ARBA" id="ARBA00007316"/>
    </source>
</evidence>
<keyword evidence="9" id="KW-0812">Transmembrane</keyword>
<accession>A0A1E5T8Q3</accession>
<sequence length="792" mass="90847">MAKTPYYLSNDKDTFNIKEEAVKYIRNWPWFIITMFLFISIAFFYLKYTSVNYKTVGKIKILDDSSKSLELPNGIYSLFESSKVNLENEIEVIKSHRLLENVVKKLNLNVTYFEEGTIKSKEVWITPFKISQIDSIQKLPENQYFIIEINSNGYNISKSETKEWKIDTHRLDSVYSDLPFLIKNTSDSTIKKHLGKKYKVVFSSIRQATMKLSSKLKVNHVGKSSDILSLSTIGESNLKSETIINEIINQFDIDGILDRQLLSQRTIDFVDGRFVFLTKELDSIENNKKGFKQNNNLSDISLDTEYTIVRKANTFDEVLQLETQLEIAKLLGETLDNQDIFNLLPANIGLENVGINGLINDFNLEINHRNKIIKSAGINNPIILSLENKLIKLKSNILKSVIAYEKQTKTALKKANKVNHKTNGLFSGIPKKEKILRSIERQQHIKETLYILLLEKREEAAINLAITSPSIKVVDYAITSSIPIYPKKVNIYFIALSLGFILPFIFFYILFFIDSKIHNKEDIVLKNKKTPVSGEIPFFKDRKILKGTSDNSVLSESFRLLRTNIDHQLSNQSDFIENTGKVIYVTSTIKGEGKTFTSINLAVSYLALNKKIILIGADFRNPQVHSYFNVTKMAKGLSNFLNDTQIEYENLIVNHNFSDNSNLKILLSGNIPPSPAELLSNGRFEQLLQKLKKEYDYIIVDTAPTILVTDTLLIAPFADTIIYVVRSRYTDKKLLTYTNELIESNKLGNVSYLLNGVIPSRLYGYNYNYGYNYGYDQTSLKKPWYSRLFNRQ</sequence>
<keyword evidence="9" id="KW-1133">Transmembrane helix</keyword>
<keyword evidence="9" id="KW-0472">Membrane</keyword>
<dbReference type="EC" id="2.7.10.2" evidence="2"/>
<keyword evidence="3" id="KW-0808">Transferase</keyword>
<feature type="domain" description="AAA" evidence="10">
    <location>
        <begin position="581"/>
        <end position="728"/>
    </location>
</feature>
<evidence type="ECO:0000256" key="8">
    <source>
        <dbReference type="ARBA" id="ARBA00051245"/>
    </source>
</evidence>
<dbReference type="InterPro" id="IPR050445">
    <property type="entry name" value="Bact_polysacc_biosynth/exp"/>
</dbReference>
<dbReference type="STRING" id="1849968.A8C32_14765"/>
<gene>
    <name evidence="12" type="ORF">A8C32_14765</name>
</gene>
<evidence type="ECO:0000256" key="4">
    <source>
        <dbReference type="ARBA" id="ARBA00022741"/>
    </source>
</evidence>
<protein>
    <recommendedName>
        <fullName evidence="2">non-specific protein-tyrosine kinase</fullName>
        <ecNumber evidence="2">2.7.10.2</ecNumber>
    </recommendedName>
</protein>
<name>A0A1E5T8Q3_9FLAO</name>
<dbReference type="InterPro" id="IPR032807">
    <property type="entry name" value="GNVR"/>
</dbReference>
<keyword evidence="5" id="KW-0418">Kinase</keyword>
<dbReference type="PANTHER" id="PTHR32309">
    <property type="entry name" value="TYROSINE-PROTEIN KINASE"/>
    <property type="match status" value="1"/>
</dbReference>